<keyword evidence="7" id="KW-1185">Reference proteome</keyword>
<evidence type="ECO:0000256" key="1">
    <source>
        <dbReference type="ARBA" id="ARBA00023015"/>
    </source>
</evidence>
<feature type="DNA-binding region" description="H-T-H motif" evidence="4">
    <location>
        <begin position="34"/>
        <end position="53"/>
    </location>
</feature>
<evidence type="ECO:0000313" key="7">
    <source>
        <dbReference type="Proteomes" id="UP001500326"/>
    </source>
</evidence>
<evidence type="ECO:0000256" key="3">
    <source>
        <dbReference type="ARBA" id="ARBA00023163"/>
    </source>
</evidence>
<proteinExistence type="predicted"/>
<evidence type="ECO:0000256" key="4">
    <source>
        <dbReference type="PROSITE-ProRule" id="PRU00335"/>
    </source>
</evidence>
<comment type="caution">
    <text evidence="6">The sequence shown here is derived from an EMBL/GenBank/DDBJ whole genome shotgun (WGS) entry which is preliminary data.</text>
</comment>
<sequence>MAVRSEQSHRAILEATMMLLDERQPEALTVQRLSIERIAKEAGVSKTTIYRWWQSKAALIIDTFLDNHVARTPVREDIPALDALREHLGSLAEIYSGREGRLVAQLIAECQYDALTMNEFKERFWLPRSHAVNSLIERAMDEGTVRSDLAPEIIAELLYAPLYFRLLFQIDPLDRDIASRFLTAGLEGIATRAAH</sequence>
<dbReference type="SUPFAM" id="SSF48498">
    <property type="entry name" value="Tetracyclin repressor-like, C-terminal domain"/>
    <property type="match status" value="1"/>
</dbReference>
<feature type="domain" description="HTH tetR-type" evidence="5">
    <location>
        <begin position="6"/>
        <end position="71"/>
    </location>
</feature>
<dbReference type="Pfam" id="PF00440">
    <property type="entry name" value="TetR_N"/>
    <property type="match status" value="1"/>
</dbReference>
<dbReference type="InterPro" id="IPR011075">
    <property type="entry name" value="TetR_C"/>
</dbReference>
<gene>
    <name evidence="6" type="ORF">GCM10009777_36770</name>
</gene>
<accession>A0ABP5EE70</accession>
<dbReference type="Proteomes" id="UP001500326">
    <property type="component" value="Unassembled WGS sequence"/>
</dbReference>
<dbReference type="InterPro" id="IPR036271">
    <property type="entry name" value="Tet_transcr_reg_TetR-rel_C_sf"/>
</dbReference>
<dbReference type="RefSeq" id="WP_344065751.1">
    <property type="nucleotide sequence ID" value="NZ_BAAAOH010000001.1"/>
</dbReference>
<name>A0ABP5EE70_9MICO</name>
<evidence type="ECO:0000259" key="5">
    <source>
        <dbReference type="PROSITE" id="PS50977"/>
    </source>
</evidence>
<dbReference type="EMBL" id="BAAAOH010000001">
    <property type="protein sequence ID" value="GAA1996529.1"/>
    <property type="molecule type" value="Genomic_DNA"/>
</dbReference>
<keyword evidence="1" id="KW-0805">Transcription regulation</keyword>
<dbReference type="SUPFAM" id="SSF46689">
    <property type="entry name" value="Homeodomain-like"/>
    <property type="match status" value="1"/>
</dbReference>
<protein>
    <submittedName>
        <fullName evidence="6">TetR/AcrR family transcriptional regulator</fullName>
    </submittedName>
</protein>
<organism evidence="6 7">
    <name type="scientific">Microbacterium pumilum</name>
    <dbReference type="NCBI Taxonomy" id="344165"/>
    <lineage>
        <taxon>Bacteria</taxon>
        <taxon>Bacillati</taxon>
        <taxon>Actinomycetota</taxon>
        <taxon>Actinomycetes</taxon>
        <taxon>Micrococcales</taxon>
        <taxon>Microbacteriaceae</taxon>
        <taxon>Microbacterium</taxon>
    </lineage>
</organism>
<keyword evidence="3" id="KW-0804">Transcription</keyword>
<dbReference type="Pfam" id="PF16859">
    <property type="entry name" value="TetR_C_11"/>
    <property type="match status" value="1"/>
</dbReference>
<dbReference type="PANTHER" id="PTHR30055:SF148">
    <property type="entry name" value="TETR-FAMILY TRANSCRIPTIONAL REGULATOR"/>
    <property type="match status" value="1"/>
</dbReference>
<dbReference type="InterPro" id="IPR001647">
    <property type="entry name" value="HTH_TetR"/>
</dbReference>
<dbReference type="PANTHER" id="PTHR30055">
    <property type="entry name" value="HTH-TYPE TRANSCRIPTIONAL REGULATOR RUTR"/>
    <property type="match status" value="1"/>
</dbReference>
<dbReference type="InterPro" id="IPR009057">
    <property type="entry name" value="Homeodomain-like_sf"/>
</dbReference>
<keyword evidence="2 4" id="KW-0238">DNA-binding</keyword>
<dbReference type="InterPro" id="IPR050109">
    <property type="entry name" value="HTH-type_TetR-like_transc_reg"/>
</dbReference>
<dbReference type="Gene3D" id="1.10.10.60">
    <property type="entry name" value="Homeodomain-like"/>
    <property type="match status" value="1"/>
</dbReference>
<dbReference type="PROSITE" id="PS50977">
    <property type="entry name" value="HTH_TETR_2"/>
    <property type="match status" value="1"/>
</dbReference>
<evidence type="ECO:0000256" key="2">
    <source>
        <dbReference type="ARBA" id="ARBA00023125"/>
    </source>
</evidence>
<evidence type="ECO:0000313" key="6">
    <source>
        <dbReference type="EMBL" id="GAA1996529.1"/>
    </source>
</evidence>
<dbReference type="Gene3D" id="1.10.357.10">
    <property type="entry name" value="Tetracycline Repressor, domain 2"/>
    <property type="match status" value="1"/>
</dbReference>
<reference evidence="7" key="1">
    <citation type="journal article" date="2019" name="Int. J. Syst. Evol. Microbiol.">
        <title>The Global Catalogue of Microorganisms (GCM) 10K type strain sequencing project: providing services to taxonomists for standard genome sequencing and annotation.</title>
        <authorList>
            <consortium name="The Broad Institute Genomics Platform"/>
            <consortium name="The Broad Institute Genome Sequencing Center for Infectious Disease"/>
            <person name="Wu L."/>
            <person name="Ma J."/>
        </authorList>
    </citation>
    <scope>NUCLEOTIDE SEQUENCE [LARGE SCALE GENOMIC DNA]</scope>
    <source>
        <strain evidence="7">JCM 14902</strain>
    </source>
</reference>